<protein>
    <submittedName>
        <fullName evidence="1">Transposable element Tcb2 transposase</fullName>
    </submittedName>
</protein>
<dbReference type="Proteomes" id="UP000886998">
    <property type="component" value="Unassembled WGS sequence"/>
</dbReference>
<evidence type="ECO:0000313" key="1">
    <source>
        <dbReference type="EMBL" id="GFY45568.1"/>
    </source>
</evidence>
<dbReference type="OrthoDB" id="8002986at2759"/>
<dbReference type="EMBL" id="BMAV01004919">
    <property type="protein sequence ID" value="GFY45568.1"/>
    <property type="molecule type" value="Genomic_DNA"/>
</dbReference>
<sequence>MSSHNRLEDDLKWSAIGCIEGGMLQRVIIKGTVVRRLGQGRSKAATPTEDRFLTINGRCHRHMIAKELTKDFSAASGMTISKQTAHKRIAEKTFYAQRPVICVSLNLSQQKARLLLSREHVSWAIQEFTGYLRFCTKSDSR</sequence>
<dbReference type="AlphaFoldDB" id="A0A8X6X244"/>
<evidence type="ECO:0000313" key="2">
    <source>
        <dbReference type="Proteomes" id="UP000886998"/>
    </source>
</evidence>
<accession>A0A8X6X244</accession>
<gene>
    <name evidence="1" type="primary">TCB2_389</name>
    <name evidence="1" type="ORF">TNIN_280481</name>
</gene>
<organism evidence="1 2">
    <name type="scientific">Trichonephila inaurata madagascariensis</name>
    <dbReference type="NCBI Taxonomy" id="2747483"/>
    <lineage>
        <taxon>Eukaryota</taxon>
        <taxon>Metazoa</taxon>
        <taxon>Ecdysozoa</taxon>
        <taxon>Arthropoda</taxon>
        <taxon>Chelicerata</taxon>
        <taxon>Arachnida</taxon>
        <taxon>Araneae</taxon>
        <taxon>Araneomorphae</taxon>
        <taxon>Entelegynae</taxon>
        <taxon>Araneoidea</taxon>
        <taxon>Nephilidae</taxon>
        <taxon>Trichonephila</taxon>
        <taxon>Trichonephila inaurata</taxon>
    </lineage>
</organism>
<name>A0A8X6X244_9ARAC</name>
<keyword evidence="2" id="KW-1185">Reference proteome</keyword>
<reference evidence="1" key="1">
    <citation type="submission" date="2020-08" db="EMBL/GenBank/DDBJ databases">
        <title>Multicomponent nature underlies the extraordinary mechanical properties of spider dragline silk.</title>
        <authorList>
            <person name="Kono N."/>
            <person name="Nakamura H."/>
            <person name="Mori M."/>
            <person name="Yoshida Y."/>
            <person name="Ohtoshi R."/>
            <person name="Malay A.D."/>
            <person name="Moran D.A.P."/>
            <person name="Tomita M."/>
            <person name="Numata K."/>
            <person name="Arakawa K."/>
        </authorList>
    </citation>
    <scope>NUCLEOTIDE SEQUENCE</scope>
</reference>
<comment type="caution">
    <text evidence="1">The sequence shown here is derived from an EMBL/GenBank/DDBJ whole genome shotgun (WGS) entry which is preliminary data.</text>
</comment>
<proteinExistence type="predicted"/>